<dbReference type="HOGENOM" id="CLU_2569270_0_0_5"/>
<name>F9YBD0_KETVW</name>
<dbReference type="KEGG" id="kvl:KVU_PB0004"/>
<dbReference type="EMBL" id="CP002020">
    <property type="protein sequence ID" value="AEM42682.1"/>
    <property type="molecule type" value="Genomic_DNA"/>
</dbReference>
<accession>F9YBD0</accession>
<geneLocation type="plasmid" evidence="2">
    <name>pKVU_200</name>
</geneLocation>
<organism evidence="1 2">
    <name type="scientific">Ketogulonicigenium vulgare (strain WSH-001)</name>
    <dbReference type="NCBI Taxonomy" id="759362"/>
    <lineage>
        <taxon>Bacteria</taxon>
        <taxon>Pseudomonadati</taxon>
        <taxon>Pseudomonadota</taxon>
        <taxon>Alphaproteobacteria</taxon>
        <taxon>Rhodobacterales</taxon>
        <taxon>Roseobacteraceae</taxon>
        <taxon>Ketogulonicigenium</taxon>
    </lineage>
</organism>
<reference evidence="1 2" key="1">
    <citation type="journal article" date="2011" name="J. Bacteriol.">
        <title>Complete genome sequence of the industrial strain Ketogulonicigenium vulgare WSH-001.</title>
        <authorList>
            <person name="Liu L."/>
            <person name="Li Y."/>
            <person name="Zhang J."/>
            <person name="Zhou Z."/>
            <person name="Liu J."/>
            <person name="Li X."/>
            <person name="Zhou J."/>
            <person name="Du G."/>
            <person name="Wang L."/>
            <person name="Chen J."/>
        </authorList>
    </citation>
    <scope>NUCLEOTIDE SEQUENCE [LARGE SCALE GENOMIC DNA]</scope>
    <source>
        <strain evidence="1 2">WSH-001</strain>
        <plasmid evidence="2">pKVU_200</plasmid>
    </source>
</reference>
<proteinExistence type="predicted"/>
<protein>
    <submittedName>
        <fullName evidence="1">Uncharacterized protein</fullName>
    </submittedName>
</protein>
<dbReference type="AlphaFoldDB" id="F9YBD0"/>
<evidence type="ECO:0000313" key="2">
    <source>
        <dbReference type="Proteomes" id="UP000000692"/>
    </source>
</evidence>
<gene>
    <name evidence="1" type="ordered locus">KVU_PB0004</name>
</gene>
<dbReference type="Proteomes" id="UP000000692">
    <property type="component" value="Plasmid 2"/>
</dbReference>
<evidence type="ECO:0000313" key="1">
    <source>
        <dbReference type="EMBL" id="AEM42682.1"/>
    </source>
</evidence>
<keyword evidence="2" id="KW-1185">Reference proteome</keyword>
<sequence length="81" mass="9195">MPASSIGLPRGVGIQRYCDKFPQWRFARRLFPIIQRYSLICPDLRPPTRFCQSPFLTPGPGSPSGLQKYEKNLVNLVMGDI</sequence>
<keyword evidence="1" id="KW-0614">Plasmid</keyword>